<dbReference type="STRING" id="349124.Hhal_2144"/>
<accession>A1WYZ6</accession>
<dbReference type="GO" id="GO:1990351">
    <property type="term" value="C:transporter complex"/>
    <property type="evidence" value="ECO:0007669"/>
    <property type="project" value="TreeGrafter"/>
</dbReference>
<reference evidence="7 8" key="2">
    <citation type="journal article" date="2013" name="Stand. Genomic Sci.">
        <title>Complete genome sequence of Halorhodospira halophila SL1.</title>
        <authorList>
            <person name="Challacombe J.F."/>
            <person name="Majid S."/>
            <person name="Deole R."/>
            <person name="Brettin T.S."/>
            <person name="Bruce D."/>
            <person name="Delano S.F."/>
            <person name="Detter J.C."/>
            <person name="Gleasner C.D."/>
            <person name="Han C.S."/>
            <person name="Misra M."/>
            <person name="Reitenga K.G."/>
            <person name="Mikhailova N."/>
            <person name="Woyke T."/>
            <person name="Pitluck S."/>
            <person name="Nolan M."/>
            <person name="Land M.L."/>
            <person name="Saunders E."/>
            <person name="Tapia R."/>
            <person name="Lapidus A."/>
            <person name="Ivanova N."/>
            <person name="Hoff W.D."/>
        </authorList>
    </citation>
    <scope>NUCLEOTIDE SEQUENCE [LARGE SCALE GENOMIC DNA]</scope>
    <source>
        <strain evidence="8">DSM 244 / SL1</strain>
    </source>
</reference>
<keyword evidence="4 6" id="KW-0998">Cell outer membrane</keyword>
<dbReference type="PANTHER" id="PTHR38098:SF1">
    <property type="entry name" value="LPS-ASSEMBLY LIPOPROTEIN LPTE"/>
    <property type="match status" value="1"/>
</dbReference>
<keyword evidence="5 6" id="KW-0449">Lipoprotein</keyword>
<name>A1WYZ6_HALHL</name>
<gene>
    <name evidence="6" type="primary">lptE</name>
    <name evidence="7" type="ordered locus">Hhal_2144</name>
</gene>
<comment type="function">
    <text evidence="6">Together with LptD, is involved in the assembly of lipopolysaccharide (LPS) at the surface of the outer membrane. Required for the proper assembly of LptD. Binds LPS and may serve as the LPS recognition site at the outer membrane.</text>
</comment>
<evidence type="ECO:0000256" key="5">
    <source>
        <dbReference type="ARBA" id="ARBA00023288"/>
    </source>
</evidence>
<organism evidence="7 8">
    <name type="scientific">Halorhodospira halophila (strain DSM 244 / SL1)</name>
    <name type="common">Ectothiorhodospira halophila (strain DSM 244 / SL1)</name>
    <dbReference type="NCBI Taxonomy" id="349124"/>
    <lineage>
        <taxon>Bacteria</taxon>
        <taxon>Pseudomonadati</taxon>
        <taxon>Pseudomonadota</taxon>
        <taxon>Gammaproteobacteria</taxon>
        <taxon>Chromatiales</taxon>
        <taxon>Ectothiorhodospiraceae</taxon>
        <taxon>Halorhodospira</taxon>
    </lineage>
</organism>
<dbReference type="GO" id="GO:0001530">
    <property type="term" value="F:lipopolysaccharide binding"/>
    <property type="evidence" value="ECO:0007669"/>
    <property type="project" value="TreeGrafter"/>
</dbReference>
<dbReference type="eggNOG" id="COG2980">
    <property type="taxonomic scope" value="Bacteria"/>
</dbReference>
<dbReference type="KEGG" id="hha:Hhal_2144"/>
<comment type="subunit">
    <text evidence="6">Component of the lipopolysaccharide transport and assembly complex. Interacts with LptD.</text>
</comment>
<keyword evidence="1 6" id="KW-0732">Signal</keyword>
<dbReference type="GO" id="GO:0043165">
    <property type="term" value="P:Gram-negative-bacterium-type cell outer membrane assembly"/>
    <property type="evidence" value="ECO:0007669"/>
    <property type="project" value="UniProtKB-UniRule"/>
</dbReference>
<dbReference type="GO" id="GO:0009279">
    <property type="term" value="C:cell outer membrane"/>
    <property type="evidence" value="ECO:0007669"/>
    <property type="project" value="UniProtKB-SubCell"/>
</dbReference>
<evidence type="ECO:0000313" key="8">
    <source>
        <dbReference type="Proteomes" id="UP000000647"/>
    </source>
</evidence>
<protein>
    <recommendedName>
        <fullName evidence="6">LPS-assembly lipoprotein LptE</fullName>
    </recommendedName>
</protein>
<comment type="similarity">
    <text evidence="6">Belongs to the LptE lipoprotein family.</text>
</comment>
<dbReference type="HOGENOM" id="CLU_103309_2_1_6"/>
<comment type="subcellular location">
    <subcellularLocation>
        <location evidence="6">Cell outer membrane</location>
        <topology evidence="6">Lipid-anchor</topology>
    </subcellularLocation>
</comment>
<dbReference type="AlphaFoldDB" id="A1WYZ6"/>
<dbReference type="HAMAP" id="MF_01186">
    <property type="entry name" value="LPS_assembly_LptE"/>
    <property type="match status" value="1"/>
</dbReference>
<keyword evidence="2 6" id="KW-0472">Membrane</keyword>
<dbReference type="InterPro" id="IPR007485">
    <property type="entry name" value="LPS_assembly_LptE"/>
</dbReference>
<sequence>MRLAWPNRCRGPAGFLGVAVLALALSACGWQLRGAPGGISLDGQVIQVVDEAGSSELRREVRRGIQGAGGQYTEGAADADWVLTLHGRGSSRDTASVGADGDVQDYRLTYTIDYSVAGGDGETRIQRTSLDAQRTFADPAGGADERRAREAELEEELRADAVRLLMLRLQALR</sequence>
<dbReference type="EMBL" id="CP000544">
    <property type="protein sequence ID" value="ABM62908.1"/>
    <property type="molecule type" value="Genomic_DNA"/>
</dbReference>
<evidence type="ECO:0000313" key="7">
    <source>
        <dbReference type="EMBL" id="ABM62908.1"/>
    </source>
</evidence>
<dbReference type="Proteomes" id="UP000000647">
    <property type="component" value="Chromosome"/>
</dbReference>
<evidence type="ECO:0000256" key="3">
    <source>
        <dbReference type="ARBA" id="ARBA00023139"/>
    </source>
</evidence>
<proteinExistence type="inferred from homology"/>
<dbReference type="Gene3D" id="3.30.160.150">
    <property type="entry name" value="Lipoprotein like domain"/>
    <property type="match status" value="1"/>
</dbReference>
<evidence type="ECO:0000256" key="1">
    <source>
        <dbReference type="ARBA" id="ARBA00022729"/>
    </source>
</evidence>
<reference evidence="8" key="1">
    <citation type="submission" date="2006-12" db="EMBL/GenBank/DDBJ databases">
        <title>Complete sequence of Halorhodospira halophila SL1.</title>
        <authorList>
            <consortium name="US DOE Joint Genome Institute"/>
            <person name="Copeland A."/>
            <person name="Lucas S."/>
            <person name="Lapidus A."/>
            <person name="Barry K."/>
            <person name="Detter J.C."/>
            <person name="Glavina del Rio T."/>
            <person name="Hammon N."/>
            <person name="Israni S."/>
            <person name="Dalin E."/>
            <person name="Tice H."/>
            <person name="Pitluck S."/>
            <person name="Saunders E."/>
            <person name="Brettin T."/>
            <person name="Bruce D."/>
            <person name="Han C."/>
            <person name="Tapia R."/>
            <person name="Schmutz J."/>
            <person name="Larimer F."/>
            <person name="Land M."/>
            <person name="Hauser L."/>
            <person name="Kyrpides N."/>
            <person name="Mikhailova N."/>
            <person name="Hoff W."/>
            <person name="Richardson P."/>
        </authorList>
    </citation>
    <scope>NUCLEOTIDE SEQUENCE [LARGE SCALE GENOMIC DNA]</scope>
    <source>
        <strain evidence="8">DSM 244 / SL1</strain>
    </source>
</reference>
<dbReference type="OrthoDB" id="5797093at2"/>
<dbReference type="GO" id="GO:0015920">
    <property type="term" value="P:lipopolysaccharide transport"/>
    <property type="evidence" value="ECO:0007669"/>
    <property type="project" value="TreeGrafter"/>
</dbReference>
<evidence type="ECO:0000256" key="2">
    <source>
        <dbReference type="ARBA" id="ARBA00023136"/>
    </source>
</evidence>
<dbReference type="PROSITE" id="PS51257">
    <property type="entry name" value="PROKAR_LIPOPROTEIN"/>
    <property type="match status" value="1"/>
</dbReference>
<evidence type="ECO:0000256" key="4">
    <source>
        <dbReference type="ARBA" id="ARBA00023237"/>
    </source>
</evidence>
<dbReference type="Pfam" id="PF04390">
    <property type="entry name" value="LptE"/>
    <property type="match status" value="1"/>
</dbReference>
<evidence type="ECO:0000256" key="6">
    <source>
        <dbReference type="HAMAP-Rule" id="MF_01186"/>
    </source>
</evidence>
<dbReference type="PANTHER" id="PTHR38098">
    <property type="entry name" value="LPS-ASSEMBLY LIPOPROTEIN LPTE"/>
    <property type="match status" value="1"/>
</dbReference>
<keyword evidence="3 6" id="KW-0564">Palmitate</keyword>
<keyword evidence="8" id="KW-1185">Reference proteome</keyword>